<sequence length="213" mass="22425">MQHSLCRSSLRFSSLSLLMASIFSVLLPVNPAVAATSISNYRSRPRDYAVCASGLVGAGVSEAEAAAACGGALYPRDLSACVTRISNNETIAATNALSSCRRARRPVDLASCVVSISDGVSDETTALTVLDYCRRSLLPLRFSSCVTGVRGETALSTAEIMDRCIAASSRPRSVLPNFVPIDQGIPATPSRIDVPDEPEPLFAPPPATEPPLQ</sequence>
<dbReference type="AlphaFoldDB" id="A0A9E9C473"/>
<gene>
    <name evidence="3" type="ORF">OXH18_21550</name>
</gene>
<proteinExistence type="predicted"/>
<keyword evidence="4" id="KW-1185">Reference proteome</keyword>
<feature type="chain" id="PRO_5039504387" evidence="2">
    <location>
        <begin position="35"/>
        <end position="213"/>
    </location>
</feature>
<feature type="compositionally biased region" description="Pro residues" evidence="1">
    <location>
        <begin position="201"/>
        <end position="213"/>
    </location>
</feature>
<accession>A0A9E9C473</accession>
<dbReference type="KEGG" id="tsin:OXH18_21550"/>
<evidence type="ECO:0000313" key="4">
    <source>
        <dbReference type="Proteomes" id="UP001163152"/>
    </source>
</evidence>
<dbReference type="RefSeq" id="WP_268609525.1">
    <property type="nucleotide sequence ID" value="NZ_CP113797.1"/>
</dbReference>
<evidence type="ECO:0000256" key="2">
    <source>
        <dbReference type="SAM" id="SignalP"/>
    </source>
</evidence>
<dbReference type="Proteomes" id="UP001163152">
    <property type="component" value="Chromosome"/>
</dbReference>
<feature type="region of interest" description="Disordered" evidence="1">
    <location>
        <begin position="186"/>
        <end position="213"/>
    </location>
</feature>
<evidence type="ECO:0000256" key="1">
    <source>
        <dbReference type="SAM" id="MobiDB-lite"/>
    </source>
</evidence>
<evidence type="ECO:0000313" key="3">
    <source>
        <dbReference type="EMBL" id="WAL59731.1"/>
    </source>
</evidence>
<keyword evidence="2" id="KW-0732">Signal</keyword>
<protein>
    <submittedName>
        <fullName evidence="3">Uncharacterized protein</fullName>
    </submittedName>
</protein>
<dbReference type="EMBL" id="CP113797">
    <property type="protein sequence ID" value="WAL59731.1"/>
    <property type="molecule type" value="Genomic_DNA"/>
</dbReference>
<organism evidence="3 4">
    <name type="scientific">Thermocoleostomius sinensis A174</name>
    <dbReference type="NCBI Taxonomy" id="2016057"/>
    <lineage>
        <taxon>Bacteria</taxon>
        <taxon>Bacillati</taxon>
        <taxon>Cyanobacteriota</taxon>
        <taxon>Cyanophyceae</taxon>
        <taxon>Oculatellales</taxon>
        <taxon>Oculatellaceae</taxon>
        <taxon>Thermocoleostomius</taxon>
    </lineage>
</organism>
<reference evidence="3" key="1">
    <citation type="submission" date="2022-12" db="EMBL/GenBank/DDBJ databases">
        <title>Polyphasic identification of a Novel Hot-Spring Cyanobacterium Ocullathermofonsia sinensis gen nov. sp. nov. and Genomic Insights on its Adaptations to the Thermal Habitat.</title>
        <authorList>
            <person name="Daroch M."/>
            <person name="Tang J."/>
            <person name="Jiang Y."/>
        </authorList>
    </citation>
    <scope>NUCLEOTIDE SEQUENCE</scope>
    <source>
        <strain evidence="3">PKUAC-SCTA174</strain>
    </source>
</reference>
<feature type="signal peptide" evidence="2">
    <location>
        <begin position="1"/>
        <end position="34"/>
    </location>
</feature>
<name>A0A9E9C473_9CYAN</name>